<evidence type="ECO:0008006" key="2">
    <source>
        <dbReference type="Google" id="ProtNLM"/>
    </source>
</evidence>
<accession>A0AB39YE24</accession>
<evidence type="ECO:0000313" key="1">
    <source>
        <dbReference type="EMBL" id="XDV68464.1"/>
    </source>
</evidence>
<dbReference type="RefSeq" id="WP_369779974.1">
    <property type="nucleotide sequence ID" value="NZ_CP165727.1"/>
</dbReference>
<protein>
    <recommendedName>
        <fullName evidence="2">FxLD family lantipeptide</fullName>
    </recommendedName>
</protein>
<dbReference type="AlphaFoldDB" id="A0AB39YE24"/>
<reference evidence="1" key="1">
    <citation type="submission" date="2024-08" db="EMBL/GenBank/DDBJ databases">
        <authorList>
            <person name="Yu S.T."/>
        </authorList>
    </citation>
    <scope>NUCLEOTIDE SEQUENCE</scope>
    <source>
        <strain evidence="1">R33</strain>
    </source>
</reference>
<proteinExistence type="predicted"/>
<dbReference type="EMBL" id="CP165727">
    <property type="protein sequence ID" value="XDV68464.1"/>
    <property type="molecule type" value="Genomic_DNA"/>
</dbReference>
<gene>
    <name evidence="1" type="ORF">AB5J51_38980</name>
</gene>
<organism evidence="1">
    <name type="scientific">Streptomyces sp. R33</name>
    <dbReference type="NCBI Taxonomy" id="3238629"/>
    <lineage>
        <taxon>Bacteria</taxon>
        <taxon>Bacillati</taxon>
        <taxon>Actinomycetota</taxon>
        <taxon>Actinomycetes</taxon>
        <taxon>Kitasatosporales</taxon>
        <taxon>Streptomycetaceae</taxon>
        <taxon>Streptomyces</taxon>
    </lineage>
</organism>
<sequence>MDTHVLELQELPETDEQTLEPMMCCDTDFTSGQCTDSGPRCQDVAPDPAQA</sequence>
<name>A0AB39YE24_9ACTN</name>